<proteinExistence type="predicted"/>
<gene>
    <name evidence="1" type="ORF">TPC1_11500</name>
</gene>
<organism evidence="1">
    <name type="scientific">Trepomonas sp. PC1</name>
    <dbReference type="NCBI Taxonomy" id="1076344"/>
    <lineage>
        <taxon>Eukaryota</taxon>
        <taxon>Metamonada</taxon>
        <taxon>Diplomonadida</taxon>
        <taxon>Hexamitidae</taxon>
        <taxon>Hexamitinae</taxon>
        <taxon>Trepomonas</taxon>
    </lineage>
</organism>
<reference evidence="1" key="1">
    <citation type="submission" date="2015-07" db="EMBL/GenBank/DDBJ databases">
        <title>Adaptation to a free-living lifestyle via gene acquisitions in the diplomonad Trepomonas sp. PC1.</title>
        <authorList>
            <person name="Xu F."/>
            <person name="Jerlstrom-Hultqvist J."/>
            <person name="Kolisko M."/>
            <person name="Simpson A.G.B."/>
            <person name="Roger A.J."/>
            <person name="Svard S.G."/>
            <person name="Andersson J.O."/>
        </authorList>
    </citation>
    <scope>NUCLEOTIDE SEQUENCE</scope>
    <source>
        <strain evidence="1">PC1</strain>
    </source>
</reference>
<name>A0A146KI32_9EUKA</name>
<accession>A0A146KI32</accession>
<dbReference type="AlphaFoldDB" id="A0A146KI32"/>
<sequence length="307" mass="36211">EFKNYLNDSFKFDDKISLLYGNVLEFKETQAETFRVIHEDCRRSCWRFMTIFEQQTRLFTRALQGVFEHFFIDVWINTPPEMQQNYFQGITDSVEIVFGAFINFNRVIHNLSWFKACEDDFNTFFGDIMGFFYSEQEYKRAVIYSIYALQKVHQFNKFDLNTMEQHNLSVISLISQNDKKLSKYISDQPAQTISCFIFQYVNTFFLHNTNNIQLSVKLVKLQLNLNTKGIVHFIQTIISACSRAYAPDLFNEPTLLRISDENKLQIDLPNISGIEILSHCVNHVMQLDANSVIICDMLDQFEKKYKK</sequence>
<feature type="non-terminal residue" evidence="1">
    <location>
        <position position="307"/>
    </location>
</feature>
<evidence type="ECO:0000313" key="1">
    <source>
        <dbReference type="EMBL" id="JAP95494.1"/>
    </source>
</evidence>
<feature type="non-terminal residue" evidence="1">
    <location>
        <position position="1"/>
    </location>
</feature>
<dbReference type="EMBL" id="GDID01001112">
    <property type="protein sequence ID" value="JAP95494.1"/>
    <property type="molecule type" value="Transcribed_RNA"/>
</dbReference>
<protein>
    <submittedName>
        <fullName evidence="1">Uncharacterized protein</fullName>
    </submittedName>
</protein>